<feature type="region of interest" description="Disordered" evidence="2">
    <location>
        <begin position="114"/>
        <end position="134"/>
    </location>
</feature>
<protein>
    <submittedName>
        <fullName evidence="4">Uncharacterized protein</fullName>
    </submittedName>
</protein>
<evidence type="ECO:0000256" key="3">
    <source>
        <dbReference type="SAM" id="Phobius"/>
    </source>
</evidence>
<feature type="coiled-coil region" evidence="1">
    <location>
        <begin position="50"/>
        <end position="77"/>
    </location>
</feature>
<dbReference type="EMBL" id="LR796817">
    <property type="protein sequence ID" value="CAB4167761.1"/>
    <property type="molecule type" value="Genomic_DNA"/>
</dbReference>
<keyword evidence="3" id="KW-1133">Transmembrane helix</keyword>
<keyword evidence="3" id="KW-0472">Membrane</keyword>
<proteinExistence type="predicted"/>
<keyword evidence="3" id="KW-0812">Transmembrane</keyword>
<reference evidence="4" key="1">
    <citation type="submission" date="2020-04" db="EMBL/GenBank/DDBJ databases">
        <authorList>
            <person name="Chiriac C."/>
            <person name="Salcher M."/>
            <person name="Ghai R."/>
            <person name="Kavagutti S V."/>
        </authorList>
    </citation>
    <scope>NUCLEOTIDE SEQUENCE</scope>
</reference>
<keyword evidence="1" id="KW-0175">Coiled coil</keyword>
<evidence type="ECO:0000256" key="2">
    <source>
        <dbReference type="SAM" id="MobiDB-lite"/>
    </source>
</evidence>
<accession>A0A6J5PE77</accession>
<name>A0A6J5PE77_9CAUD</name>
<evidence type="ECO:0000256" key="1">
    <source>
        <dbReference type="SAM" id="Coils"/>
    </source>
</evidence>
<feature type="transmembrane region" description="Helical" evidence="3">
    <location>
        <begin position="12"/>
        <end position="31"/>
    </location>
</feature>
<organism evidence="4">
    <name type="scientific">uncultured Caudovirales phage</name>
    <dbReference type="NCBI Taxonomy" id="2100421"/>
    <lineage>
        <taxon>Viruses</taxon>
        <taxon>Duplodnaviria</taxon>
        <taxon>Heunggongvirae</taxon>
        <taxon>Uroviricota</taxon>
        <taxon>Caudoviricetes</taxon>
        <taxon>Peduoviridae</taxon>
        <taxon>Maltschvirus</taxon>
        <taxon>Maltschvirus maltsch</taxon>
    </lineage>
</organism>
<gene>
    <name evidence="4" type="ORF">UFOVP868_48</name>
</gene>
<evidence type="ECO:0000313" key="4">
    <source>
        <dbReference type="EMBL" id="CAB4167761.1"/>
    </source>
</evidence>
<feature type="compositionally biased region" description="Low complexity" evidence="2">
    <location>
        <begin position="115"/>
        <end position="134"/>
    </location>
</feature>
<sequence>MPFLLSVIPWRLVAILGVMAGLAFGAMYVTAQLKKIGRLEAELTHVTETANANAAEAKRLEAENVRIREEAAKAAEVKTAIRKTGTQRRQAISVVPPSDDGALAPVARRWIDGLPEPAASRGAGGAAPTAKSPR</sequence>